<feature type="compositionally biased region" description="Low complexity" evidence="1">
    <location>
        <begin position="52"/>
        <end position="62"/>
    </location>
</feature>
<dbReference type="Proteomes" id="UP001551482">
    <property type="component" value="Unassembled WGS sequence"/>
</dbReference>
<organism evidence="2 3">
    <name type="scientific">Streptodolium elevatio</name>
    <dbReference type="NCBI Taxonomy" id="3157996"/>
    <lineage>
        <taxon>Bacteria</taxon>
        <taxon>Bacillati</taxon>
        <taxon>Actinomycetota</taxon>
        <taxon>Actinomycetes</taxon>
        <taxon>Kitasatosporales</taxon>
        <taxon>Streptomycetaceae</taxon>
        <taxon>Streptodolium</taxon>
    </lineage>
</organism>
<protein>
    <submittedName>
        <fullName evidence="2">Uncharacterized protein</fullName>
    </submittedName>
</protein>
<accession>A0ABV3DLK8</accession>
<keyword evidence="3" id="KW-1185">Reference proteome</keyword>
<sequence length="125" mass="13507">MPPCRHRAPAPRRQTRLSPPRTPRRLGRPRPRLQRLQRLPGFGNLPAPGDVAAPPTTATKTPNGLYATGAPSEAVDPRTISPGVRESRPGDAATRMRRPQDSDRSDCGSDPHPATRHGKSSTVAE</sequence>
<feature type="compositionally biased region" description="Basic residues" evidence="1">
    <location>
        <begin position="1"/>
        <end position="15"/>
    </location>
</feature>
<evidence type="ECO:0000313" key="3">
    <source>
        <dbReference type="Proteomes" id="UP001551482"/>
    </source>
</evidence>
<proteinExistence type="predicted"/>
<gene>
    <name evidence="2" type="ORF">AB0C36_22910</name>
</gene>
<reference evidence="2 3" key="1">
    <citation type="submission" date="2024-06" db="EMBL/GenBank/DDBJ databases">
        <title>The Natural Products Discovery Center: Release of the First 8490 Sequenced Strains for Exploring Actinobacteria Biosynthetic Diversity.</title>
        <authorList>
            <person name="Kalkreuter E."/>
            <person name="Kautsar S.A."/>
            <person name="Yang D."/>
            <person name="Bader C.D."/>
            <person name="Teijaro C.N."/>
            <person name="Fluegel L."/>
            <person name="Davis C.M."/>
            <person name="Simpson J.R."/>
            <person name="Lauterbach L."/>
            <person name="Steele A.D."/>
            <person name="Gui C."/>
            <person name="Meng S."/>
            <person name="Li G."/>
            <person name="Viehrig K."/>
            <person name="Ye F."/>
            <person name="Su P."/>
            <person name="Kiefer A.F."/>
            <person name="Nichols A."/>
            <person name="Cepeda A.J."/>
            <person name="Yan W."/>
            <person name="Fan B."/>
            <person name="Jiang Y."/>
            <person name="Adhikari A."/>
            <person name="Zheng C.-J."/>
            <person name="Schuster L."/>
            <person name="Cowan T.M."/>
            <person name="Smanski M.J."/>
            <person name="Chevrette M.G."/>
            <person name="De Carvalho L.P.S."/>
            <person name="Shen B."/>
        </authorList>
    </citation>
    <scope>NUCLEOTIDE SEQUENCE [LARGE SCALE GENOMIC DNA]</scope>
    <source>
        <strain evidence="2 3">NPDC048946</strain>
    </source>
</reference>
<evidence type="ECO:0000256" key="1">
    <source>
        <dbReference type="SAM" id="MobiDB-lite"/>
    </source>
</evidence>
<feature type="compositionally biased region" description="Basic and acidic residues" evidence="1">
    <location>
        <begin position="98"/>
        <end position="109"/>
    </location>
</feature>
<evidence type="ECO:0000313" key="2">
    <source>
        <dbReference type="EMBL" id="MEU8136347.1"/>
    </source>
</evidence>
<feature type="compositionally biased region" description="Basic residues" evidence="1">
    <location>
        <begin position="22"/>
        <end position="35"/>
    </location>
</feature>
<comment type="caution">
    <text evidence="2">The sequence shown here is derived from an EMBL/GenBank/DDBJ whole genome shotgun (WGS) entry which is preliminary data.</text>
</comment>
<dbReference type="EMBL" id="JBEZFP010000061">
    <property type="protein sequence ID" value="MEU8136347.1"/>
    <property type="molecule type" value="Genomic_DNA"/>
</dbReference>
<feature type="region of interest" description="Disordered" evidence="1">
    <location>
        <begin position="1"/>
        <end position="125"/>
    </location>
</feature>
<name>A0ABV3DLK8_9ACTN</name>